<dbReference type="Proteomes" id="UP000237230">
    <property type="component" value="Unassembled WGS sequence"/>
</dbReference>
<dbReference type="EMBL" id="MINH01000019">
    <property type="protein sequence ID" value="POG09446.1"/>
    <property type="molecule type" value="Genomic_DNA"/>
</dbReference>
<organism evidence="1 2">
    <name type="scientific">Pseudomonas putida</name>
    <name type="common">Arthrobacter siderocapsulatus</name>
    <dbReference type="NCBI Taxonomy" id="303"/>
    <lineage>
        <taxon>Bacteria</taxon>
        <taxon>Pseudomonadati</taxon>
        <taxon>Pseudomonadota</taxon>
        <taxon>Gammaproteobacteria</taxon>
        <taxon>Pseudomonadales</taxon>
        <taxon>Pseudomonadaceae</taxon>
        <taxon>Pseudomonas</taxon>
    </lineage>
</organism>
<dbReference type="AlphaFoldDB" id="A0A2S3X1K8"/>
<accession>A0A2S3X1K8</accession>
<dbReference type="OrthoDB" id="4845198at2"/>
<name>A0A2S3X1K8_PSEPU</name>
<proteinExistence type="predicted"/>
<gene>
    <name evidence="1" type="ORF">BGP84_06770</name>
</gene>
<sequence length="583" mass="60979">MSTPAGLKTSAAVPALTRLSTLVARPAVLAGAVVAALALSIAGPGDAWAKGGTDKPVKGTPSPFTTPTLPDPIFVDPLAIHGFDITGFIQDMTVDSSNSNCPNTSNPNRLGGTVVVNGTTITVPCNSVIQMPANTLTWAEFVQGGPLGLKQLPATYPSFEVHVVGNSVAGKQIAGLIFVSQQSAQVGSGYISRIDQTTGNIEVTSTNSPQPTVLQINDPNGRFGRAQSPDARFSVDDANPTIHAATGYPMCVPRTGDDPLCPQKNRPKVVTPTTTNNCRNFAQAGVALPASGELTPPKAGQLYCSQFVMKRFSDPTRTATDPDPTQQVPFEVGDFITYSGTLFKSNTAGVPDFISAHTIEANLGIYTQPGSQPSYLAIGEFGVGTADPAAVAVNGAAQETQDRIFLEAETTDVKTPVDIYLIDVDPATGVQRNRWITPFEMTGECDPASVLAATCAGASGGITTQNVGPQPQRARLRASKAPTGLLSQPSRTLRVVARSLCVPTNTLPQPGVDSCLQNAGRLTVANGLTAGQYVAPVFEFIFPENVKPGDEIVPNDFWHLAFLRNGEGSTTPTGVGALEPTPW</sequence>
<evidence type="ECO:0000313" key="2">
    <source>
        <dbReference type="Proteomes" id="UP000237230"/>
    </source>
</evidence>
<evidence type="ECO:0000313" key="1">
    <source>
        <dbReference type="EMBL" id="POG09446.1"/>
    </source>
</evidence>
<comment type="caution">
    <text evidence="1">The sequence shown here is derived from an EMBL/GenBank/DDBJ whole genome shotgun (WGS) entry which is preliminary data.</text>
</comment>
<protein>
    <submittedName>
        <fullName evidence="1">Uncharacterized protein</fullName>
    </submittedName>
</protein>
<reference evidence="1 2" key="1">
    <citation type="submission" date="2016-08" db="EMBL/GenBank/DDBJ databases">
        <authorList>
            <person name="Seilhamer J.J."/>
        </authorList>
    </citation>
    <scope>NUCLEOTIDE SEQUENCE [LARGE SCALE GENOMIC DNA]</scope>
    <source>
        <strain evidence="1 2">KH-21-114</strain>
    </source>
</reference>
<reference evidence="1 2" key="2">
    <citation type="submission" date="2018-03" db="EMBL/GenBank/DDBJ databases">
        <title>Draft genome of Pseudomonas putida strain KH-21-114.</title>
        <authorList>
            <person name="Yoshizawa S."/>
            <person name="Khan N.H."/>
            <person name="Nishimura M."/>
            <person name="Chiura H.X."/>
            <person name="Ogura Y."/>
            <person name="Hayashi T."/>
            <person name="Kogure K."/>
        </authorList>
    </citation>
    <scope>NUCLEOTIDE SEQUENCE [LARGE SCALE GENOMIC DNA]</scope>
    <source>
        <strain evidence="1 2">KH-21-114</strain>
    </source>
</reference>